<keyword evidence="3" id="KW-0030">Aminoacyl-tRNA synthetase</keyword>
<proteinExistence type="predicted"/>
<dbReference type="RefSeq" id="WP_240363919.1">
    <property type="nucleotide sequence ID" value="NZ_JAPEMK010000003.1"/>
</dbReference>
<keyword evidence="1" id="KW-0963">Cytoplasm</keyword>
<name>A0ABU3V4J2_9ACTN</name>
<dbReference type="SUPFAM" id="SSF52954">
    <property type="entry name" value="Class II aaRS ABD-related"/>
    <property type="match status" value="1"/>
</dbReference>
<dbReference type="InterPro" id="IPR036621">
    <property type="entry name" value="Anticodon-bd_dom_sf"/>
</dbReference>
<keyword evidence="5" id="KW-0436">Ligase</keyword>
<reference evidence="5 6" key="1">
    <citation type="submission" date="2023-02" db="EMBL/GenBank/DDBJ databases">
        <authorList>
            <person name="Maleckis M."/>
        </authorList>
    </citation>
    <scope>NUCLEOTIDE SEQUENCE [LARGE SCALE GENOMIC DNA]</scope>
    <source>
        <strain evidence="5 6">P8-A2</strain>
    </source>
</reference>
<evidence type="ECO:0000259" key="4">
    <source>
        <dbReference type="Pfam" id="PF03129"/>
    </source>
</evidence>
<dbReference type="InterPro" id="IPR004154">
    <property type="entry name" value="Anticodon-bd"/>
</dbReference>
<feature type="domain" description="Anticodon-binding" evidence="4">
    <location>
        <begin position="9"/>
        <end position="81"/>
    </location>
</feature>
<keyword evidence="2" id="KW-0067">ATP-binding</keyword>
<evidence type="ECO:0000313" key="5">
    <source>
        <dbReference type="EMBL" id="MDU9001003.1"/>
    </source>
</evidence>
<evidence type="ECO:0000313" key="6">
    <source>
        <dbReference type="Proteomes" id="UP001257627"/>
    </source>
</evidence>
<accession>A0ABU3V4J2</accession>
<gene>
    <name evidence="5" type="ORF">PU648_53790</name>
</gene>
<comment type="caution">
    <text evidence="5">The sequence shown here is derived from an EMBL/GenBank/DDBJ whole genome shotgun (WGS) entry which is preliminary data.</text>
</comment>
<keyword evidence="2" id="KW-0547">Nucleotide-binding</keyword>
<keyword evidence="6" id="KW-1185">Reference proteome</keyword>
<protein>
    <submittedName>
        <fullName evidence="5">His/Gly/Thr/Pro-type tRNA ligase C-terminal domain-containing protein</fullName>
    </submittedName>
</protein>
<evidence type="ECO:0000256" key="1">
    <source>
        <dbReference type="ARBA" id="ARBA00022490"/>
    </source>
</evidence>
<organism evidence="5 6">
    <name type="scientific">Streptomyces mirabilis</name>
    <dbReference type="NCBI Taxonomy" id="68239"/>
    <lineage>
        <taxon>Bacteria</taxon>
        <taxon>Bacillati</taxon>
        <taxon>Actinomycetota</taxon>
        <taxon>Actinomycetes</taxon>
        <taxon>Kitasatosporales</taxon>
        <taxon>Streptomycetaceae</taxon>
        <taxon>Streptomyces</taxon>
    </lineage>
</organism>
<dbReference type="Gene3D" id="3.40.50.800">
    <property type="entry name" value="Anticodon-binding domain"/>
    <property type="match status" value="1"/>
</dbReference>
<dbReference type="Pfam" id="PF03129">
    <property type="entry name" value="HGTP_anticodon"/>
    <property type="match status" value="1"/>
</dbReference>
<evidence type="ECO:0000256" key="3">
    <source>
        <dbReference type="ARBA" id="ARBA00023146"/>
    </source>
</evidence>
<dbReference type="EMBL" id="JARAKF010000002">
    <property type="protein sequence ID" value="MDU9001003.1"/>
    <property type="molecule type" value="Genomic_DNA"/>
</dbReference>
<dbReference type="GO" id="GO:0016874">
    <property type="term" value="F:ligase activity"/>
    <property type="evidence" value="ECO:0007669"/>
    <property type="project" value="UniProtKB-KW"/>
</dbReference>
<sequence length="91" mass="10330">MLRADLPEMRERTEQIVRQLQQHGARLLVDDRPEAAGEKFAYARLVGVPHVLVISPQHTDGTVEFIDRWTSRHQEVPLSHIPGTPSPQQTS</sequence>
<evidence type="ECO:0000256" key="2">
    <source>
        <dbReference type="ARBA" id="ARBA00022840"/>
    </source>
</evidence>
<dbReference type="Proteomes" id="UP001257627">
    <property type="component" value="Unassembled WGS sequence"/>
</dbReference>